<reference evidence="2" key="1">
    <citation type="submission" date="2019-08" db="EMBL/GenBank/DDBJ databases">
        <authorList>
            <person name="Kucharzyk K."/>
            <person name="Murdoch R.W."/>
            <person name="Higgins S."/>
            <person name="Loffler F."/>
        </authorList>
    </citation>
    <scope>NUCLEOTIDE SEQUENCE</scope>
</reference>
<feature type="compositionally biased region" description="Basic and acidic residues" evidence="1">
    <location>
        <begin position="1"/>
        <end position="26"/>
    </location>
</feature>
<feature type="compositionally biased region" description="Gly residues" evidence="1">
    <location>
        <begin position="36"/>
        <end position="47"/>
    </location>
</feature>
<accession>A0A645J9P5</accession>
<feature type="region of interest" description="Disordered" evidence="1">
    <location>
        <begin position="1"/>
        <end position="47"/>
    </location>
</feature>
<gene>
    <name evidence="2" type="ORF">SDC9_208133</name>
</gene>
<proteinExistence type="predicted"/>
<evidence type="ECO:0000256" key="1">
    <source>
        <dbReference type="SAM" id="MobiDB-lite"/>
    </source>
</evidence>
<comment type="caution">
    <text evidence="2">The sequence shown here is derived from an EMBL/GenBank/DDBJ whole genome shotgun (WGS) entry which is preliminary data.</text>
</comment>
<protein>
    <submittedName>
        <fullName evidence="2">Uncharacterized protein</fullName>
    </submittedName>
</protein>
<organism evidence="2">
    <name type="scientific">bioreactor metagenome</name>
    <dbReference type="NCBI Taxonomy" id="1076179"/>
    <lineage>
        <taxon>unclassified sequences</taxon>
        <taxon>metagenomes</taxon>
        <taxon>ecological metagenomes</taxon>
    </lineage>
</organism>
<evidence type="ECO:0000313" key="2">
    <source>
        <dbReference type="EMBL" id="MPN60405.1"/>
    </source>
</evidence>
<name>A0A645J9P5_9ZZZZ</name>
<sequence>MHGLREDDNDDDPHAPPDRHACDSQRRPRILPIVHGPGGGRAPHGRG</sequence>
<dbReference type="EMBL" id="VSSQ01135637">
    <property type="protein sequence ID" value="MPN60405.1"/>
    <property type="molecule type" value="Genomic_DNA"/>
</dbReference>
<dbReference type="AlphaFoldDB" id="A0A645J9P5"/>